<dbReference type="InterPro" id="IPR051908">
    <property type="entry name" value="Ribosomal_N-acetyltransferase"/>
</dbReference>
<dbReference type="EMBL" id="JBHRSM010000025">
    <property type="protein sequence ID" value="MFC3087436.1"/>
    <property type="molecule type" value="Genomic_DNA"/>
</dbReference>
<evidence type="ECO:0000313" key="2">
    <source>
        <dbReference type="EMBL" id="MFC3087436.1"/>
    </source>
</evidence>
<keyword evidence="3" id="KW-1185">Reference proteome</keyword>
<dbReference type="InterPro" id="IPR000182">
    <property type="entry name" value="GNAT_dom"/>
</dbReference>
<feature type="domain" description="N-acetyltransferase" evidence="1">
    <location>
        <begin position="1"/>
        <end position="144"/>
    </location>
</feature>
<dbReference type="GO" id="GO:0016746">
    <property type="term" value="F:acyltransferase activity"/>
    <property type="evidence" value="ECO:0007669"/>
    <property type="project" value="UniProtKB-KW"/>
</dbReference>
<gene>
    <name evidence="2" type="ORF">ACFOD6_15415</name>
</gene>
<proteinExistence type="predicted"/>
<reference evidence="3" key="1">
    <citation type="journal article" date="2019" name="Int. J. Syst. Evol. Microbiol.">
        <title>The Global Catalogue of Microorganisms (GCM) 10K type strain sequencing project: providing services to taxonomists for standard genome sequencing and annotation.</title>
        <authorList>
            <consortium name="The Broad Institute Genomics Platform"/>
            <consortium name="The Broad Institute Genome Sequencing Center for Infectious Disease"/>
            <person name="Wu L."/>
            <person name="Ma J."/>
        </authorList>
    </citation>
    <scope>NUCLEOTIDE SEQUENCE [LARGE SCALE GENOMIC DNA]</scope>
    <source>
        <strain evidence="3">KCTC 62102</strain>
    </source>
</reference>
<dbReference type="Pfam" id="PF00583">
    <property type="entry name" value="Acetyltransf_1"/>
    <property type="match status" value="1"/>
</dbReference>
<dbReference type="PROSITE" id="PS51186">
    <property type="entry name" value="GNAT"/>
    <property type="match status" value="1"/>
</dbReference>
<evidence type="ECO:0000259" key="1">
    <source>
        <dbReference type="PROSITE" id="PS51186"/>
    </source>
</evidence>
<evidence type="ECO:0000313" key="3">
    <source>
        <dbReference type="Proteomes" id="UP001595445"/>
    </source>
</evidence>
<comment type="caution">
    <text evidence="2">The sequence shown here is derived from an EMBL/GenBank/DDBJ whole genome shotgun (WGS) entry which is preliminary data.</text>
</comment>
<sequence length="163" mass="17952">MLRPAAAGDFAFIRGLARRPDYAPFITDEDEAALAAYLADPAARLLIWEVGSQPAGFALFCQAGPVVELRRLALAEAGQGRGRAFVRALVDHGFGAMGAERLWLDASGENARAQALYQRIGFTLEGRMRRHWFRPALGRVVDLVLYGMLRDEWEGLEPLPARA</sequence>
<organism evidence="2 3">
    <name type="scientific">Tabrizicola soli</name>
    <dbReference type="NCBI Taxonomy" id="2185115"/>
    <lineage>
        <taxon>Bacteria</taxon>
        <taxon>Pseudomonadati</taxon>
        <taxon>Pseudomonadota</taxon>
        <taxon>Alphaproteobacteria</taxon>
        <taxon>Rhodobacterales</taxon>
        <taxon>Paracoccaceae</taxon>
        <taxon>Tabrizicola</taxon>
    </lineage>
</organism>
<dbReference type="InterPro" id="IPR016181">
    <property type="entry name" value="Acyl_CoA_acyltransferase"/>
</dbReference>
<dbReference type="RefSeq" id="WP_197641634.1">
    <property type="nucleotide sequence ID" value="NZ_JAEACP010000001.1"/>
</dbReference>
<accession>A0ABV7DX76</accession>
<protein>
    <submittedName>
        <fullName evidence="2">GNAT family N-acetyltransferase</fullName>
        <ecNumber evidence="2">2.3.-.-</ecNumber>
    </submittedName>
</protein>
<dbReference type="SUPFAM" id="SSF55729">
    <property type="entry name" value="Acyl-CoA N-acyltransferases (Nat)"/>
    <property type="match status" value="1"/>
</dbReference>
<dbReference type="Proteomes" id="UP001595445">
    <property type="component" value="Unassembled WGS sequence"/>
</dbReference>
<name>A0ABV7DX76_9RHOB</name>
<keyword evidence="2" id="KW-0808">Transferase</keyword>
<dbReference type="Gene3D" id="3.40.630.30">
    <property type="match status" value="1"/>
</dbReference>
<dbReference type="EC" id="2.3.-.-" evidence="2"/>
<keyword evidence="2" id="KW-0012">Acyltransferase</keyword>
<dbReference type="PANTHER" id="PTHR43441">
    <property type="entry name" value="RIBOSOMAL-PROTEIN-SERINE ACETYLTRANSFERASE"/>
    <property type="match status" value="1"/>
</dbReference>
<dbReference type="PANTHER" id="PTHR43441:SF11">
    <property type="entry name" value="RIBOSOMAL-PROTEIN-SERINE ACETYLTRANSFERASE"/>
    <property type="match status" value="1"/>
</dbReference>